<organism evidence="1">
    <name type="scientific">Guillardia theta</name>
    <name type="common">Cryptophyte</name>
    <name type="synonym">Cryptomonas phi</name>
    <dbReference type="NCBI Taxonomy" id="55529"/>
    <lineage>
        <taxon>Eukaryota</taxon>
        <taxon>Cryptophyceae</taxon>
        <taxon>Pyrenomonadales</taxon>
        <taxon>Geminigeraceae</taxon>
        <taxon>Guillardia</taxon>
    </lineage>
</organism>
<dbReference type="EMBL" id="HBKN01027325">
    <property type="protein sequence ID" value="CAE2310592.1"/>
    <property type="molecule type" value="Transcribed_RNA"/>
</dbReference>
<accession>A0A7S4L0B0</accession>
<reference evidence="1" key="1">
    <citation type="submission" date="2021-01" db="EMBL/GenBank/DDBJ databases">
        <authorList>
            <person name="Corre E."/>
            <person name="Pelletier E."/>
            <person name="Niang G."/>
            <person name="Scheremetjew M."/>
            <person name="Finn R."/>
            <person name="Kale V."/>
            <person name="Holt S."/>
            <person name="Cochrane G."/>
            <person name="Meng A."/>
            <person name="Brown T."/>
            <person name="Cohen L."/>
        </authorList>
    </citation>
    <scope>NUCLEOTIDE SEQUENCE</scope>
    <source>
        <strain evidence="1">CCMP 2712</strain>
    </source>
</reference>
<evidence type="ECO:0000313" key="1">
    <source>
        <dbReference type="EMBL" id="CAE2310592.1"/>
    </source>
</evidence>
<gene>
    <name evidence="1" type="ORF">GTHE00462_LOCUS21151</name>
</gene>
<sequence length="121" mass="13243">MSRPGTKGSNPSGKVMNADDGIQEVVPLSLQKLRELADSLRSSMPEENNVGSPSPSRVGRKGRLDYFPFIPYSATISRPPCPALNSHILFFSPTQALLLFICRCIDLSSPLCSFSLLLPHR</sequence>
<proteinExistence type="predicted"/>
<dbReference type="AlphaFoldDB" id="A0A7S4L0B0"/>
<protein>
    <submittedName>
        <fullName evidence="1">Uncharacterized protein</fullName>
    </submittedName>
</protein>
<name>A0A7S4L0B0_GUITH</name>